<proteinExistence type="predicted"/>
<gene>
    <name evidence="1" type="ORF">NITINOP_0616</name>
</gene>
<dbReference type="RefSeq" id="WP_158023163.1">
    <property type="nucleotide sequence ID" value="NZ_LN885086.1"/>
</dbReference>
<dbReference type="EMBL" id="LN885086">
    <property type="protein sequence ID" value="CUQ65591.1"/>
    <property type="molecule type" value="Genomic_DNA"/>
</dbReference>
<dbReference type="OrthoDB" id="9780570at2"/>
<protein>
    <submittedName>
        <fullName evidence="1">Uncharacterized protein</fullName>
    </submittedName>
</protein>
<name>A0A0S4KMK7_9BACT</name>
<accession>A0A0S4KMK7</accession>
<keyword evidence="2" id="KW-1185">Reference proteome</keyword>
<dbReference type="KEGG" id="nio:NITINOP_0616"/>
<evidence type="ECO:0000313" key="1">
    <source>
        <dbReference type="EMBL" id="CUQ65591.1"/>
    </source>
</evidence>
<dbReference type="Proteomes" id="UP000066284">
    <property type="component" value="Chromosome 1"/>
</dbReference>
<dbReference type="AlphaFoldDB" id="A0A0S4KMK7"/>
<evidence type="ECO:0000313" key="2">
    <source>
        <dbReference type="Proteomes" id="UP000066284"/>
    </source>
</evidence>
<organism evidence="1 2">
    <name type="scientific">Candidatus Nitrospira inopinata</name>
    <dbReference type="NCBI Taxonomy" id="1715989"/>
    <lineage>
        <taxon>Bacteria</taxon>
        <taxon>Pseudomonadati</taxon>
        <taxon>Nitrospirota</taxon>
        <taxon>Nitrospiria</taxon>
        <taxon>Nitrospirales</taxon>
        <taxon>Nitrospiraceae</taxon>
        <taxon>Nitrospira</taxon>
    </lineage>
</organism>
<sequence length="250" mass="28701">MRVAISVALWAIATAVSMGSMATWSWMTVQAQERQFGTPKGTEGTRIFKATEHPYYSGEFRLRGERAVLVGSMEDMPPWDHLDYAGKRLKPVQGTIEIEINERTNTGLVVAEFVEGSHRYRIVFDRFTEKAPFQDGGIATRIYEHGDSNNGDPLYPKTWLYLGGWGTATMYKDDEVLYKDYDAHFMVMERSRDPQTHVVRYPVARTLPGGETDPGGMEIDLWVRSKEQNSANFPPFETFVHLYWEEVTWR</sequence>
<reference evidence="2" key="1">
    <citation type="submission" date="2015-09" db="EMBL/GenBank/DDBJ databases">
        <authorList>
            <person name="Daims H."/>
        </authorList>
    </citation>
    <scope>NUCLEOTIDE SEQUENCE [LARGE SCALE GENOMIC DNA]</scope>
</reference>